<protein>
    <submittedName>
        <fullName evidence="4">GNAT family N-acetyltransferase</fullName>
    </submittedName>
</protein>
<feature type="domain" description="N-acetyltransferase" evidence="3">
    <location>
        <begin position="4"/>
        <end position="172"/>
    </location>
</feature>
<dbReference type="InterPro" id="IPR016181">
    <property type="entry name" value="Acyl_CoA_acyltransferase"/>
</dbReference>
<dbReference type="SUPFAM" id="SSF55729">
    <property type="entry name" value="Acyl-CoA N-acyltransferases (Nat)"/>
    <property type="match status" value="2"/>
</dbReference>
<name>A0ABP7R0Q4_9PSEU</name>
<evidence type="ECO:0000256" key="2">
    <source>
        <dbReference type="ARBA" id="ARBA00023315"/>
    </source>
</evidence>
<keyword evidence="2" id="KW-0012">Acyltransferase</keyword>
<sequence>MRELTWRPLTTADAKASADLLNAIETVDRIGENYVEADTLQELLDPYADLERGSLAALDGDEMVGYMKIRYKPFAEEVHRVFLDGGVHPGHRGRGIGATLVRAGIEAAKVLHAEHHPALRLVVDVHKAEHIPGLADLVRSQGFSPVRYYQRMEHPLGAAISDAAVPDGLRIEPWSERTDEDFRRVRNESFADHWGAVPLPVDGWQNKITNQTFKPETSFLVRDEASGAAVGLLVAMSWEADTATTGIRDAHFMVIGTLPEYRERGVAGALIAHALRTAAEQGYDRASLSVDSASASGAPGIFEKAGFEPKMRYVRWELPVGSLSG</sequence>
<reference evidence="5" key="1">
    <citation type="journal article" date="2019" name="Int. J. Syst. Evol. Microbiol.">
        <title>The Global Catalogue of Microorganisms (GCM) 10K type strain sequencing project: providing services to taxonomists for standard genome sequencing and annotation.</title>
        <authorList>
            <consortium name="The Broad Institute Genomics Platform"/>
            <consortium name="The Broad Institute Genome Sequencing Center for Infectious Disease"/>
            <person name="Wu L."/>
            <person name="Ma J."/>
        </authorList>
    </citation>
    <scope>NUCLEOTIDE SEQUENCE [LARGE SCALE GENOMIC DNA]</scope>
    <source>
        <strain evidence="5">JCM 17342</strain>
    </source>
</reference>
<evidence type="ECO:0000259" key="3">
    <source>
        <dbReference type="PROSITE" id="PS51186"/>
    </source>
</evidence>
<feature type="domain" description="N-acetyltransferase" evidence="3">
    <location>
        <begin position="169"/>
        <end position="325"/>
    </location>
</feature>
<accession>A0ABP7R0Q4</accession>
<dbReference type="Pfam" id="PF00583">
    <property type="entry name" value="Acetyltransf_1"/>
    <property type="match status" value="2"/>
</dbReference>
<dbReference type="InterPro" id="IPR050832">
    <property type="entry name" value="Bact_Acetyltransf"/>
</dbReference>
<dbReference type="Proteomes" id="UP001501747">
    <property type="component" value="Unassembled WGS sequence"/>
</dbReference>
<dbReference type="InterPro" id="IPR000182">
    <property type="entry name" value="GNAT_dom"/>
</dbReference>
<keyword evidence="1" id="KW-0808">Transferase</keyword>
<comment type="caution">
    <text evidence="4">The sequence shown here is derived from an EMBL/GenBank/DDBJ whole genome shotgun (WGS) entry which is preliminary data.</text>
</comment>
<proteinExistence type="predicted"/>
<dbReference type="RefSeq" id="WP_344871012.1">
    <property type="nucleotide sequence ID" value="NZ_BAABAL010000004.1"/>
</dbReference>
<evidence type="ECO:0000256" key="1">
    <source>
        <dbReference type="ARBA" id="ARBA00022679"/>
    </source>
</evidence>
<dbReference type="Gene3D" id="3.40.630.30">
    <property type="match status" value="1"/>
</dbReference>
<keyword evidence="5" id="KW-1185">Reference proteome</keyword>
<dbReference type="PROSITE" id="PS51186">
    <property type="entry name" value="GNAT"/>
    <property type="match status" value="2"/>
</dbReference>
<dbReference type="CDD" id="cd04301">
    <property type="entry name" value="NAT_SF"/>
    <property type="match status" value="2"/>
</dbReference>
<dbReference type="EMBL" id="BAABAL010000004">
    <property type="protein sequence ID" value="GAA3990743.1"/>
    <property type="molecule type" value="Genomic_DNA"/>
</dbReference>
<gene>
    <name evidence="4" type="ORF">GCM10022247_06920</name>
</gene>
<dbReference type="PANTHER" id="PTHR43877">
    <property type="entry name" value="AMINOALKYLPHOSPHONATE N-ACETYLTRANSFERASE-RELATED-RELATED"/>
    <property type="match status" value="1"/>
</dbReference>
<evidence type="ECO:0000313" key="5">
    <source>
        <dbReference type="Proteomes" id="UP001501747"/>
    </source>
</evidence>
<dbReference type="PANTHER" id="PTHR43877:SF1">
    <property type="entry name" value="ACETYLTRANSFERASE"/>
    <property type="match status" value="1"/>
</dbReference>
<organism evidence="4 5">
    <name type="scientific">Allokutzneria multivorans</name>
    <dbReference type="NCBI Taxonomy" id="1142134"/>
    <lineage>
        <taxon>Bacteria</taxon>
        <taxon>Bacillati</taxon>
        <taxon>Actinomycetota</taxon>
        <taxon>Actinomycetes</taxon>
        <taxon>Pseudonocardiales</taxon>
        <taxon>Pseudonocardiaceae</taxon>
        <taxon>Allokutzneria</taxon>
    </lineage>
</organism>
<evidence type="ECO:0000313" key="4">
    <source>
        <dbReference type="EMBL" id="GAA3990743.1"/>
    </source>
</evidence>